<gene>
    <name evidence="2" type="ORF">NTEN_LOCUS2391</name>
</gene>
<name>A0A6H5FZZ4_9HEMI</name>
<proteinExistence type="predicted"/>
<keyword evidence="3" id="KW-1185">Reference proteome</keyword>
<evidence type="ECO:0000313" key="3">
    <source>
        <dbReference type="Proteomes" id="UP000479000"/>
    </source>
</evidence>
<evidence type="ECO:0000313" key="2">
    <source>
        <dbReference type="EMBL" id="CAA9995600.1"/>
    </source>
</evidence>
<dbReference type="EMBL" id="CADCXU010003733">
    <property type="protein sequence ID" value="CAA9995600.1"/>
    <property type="molecule type" value="Genomic_DNA"/>
</dbReference>
<dbReference type="Proteomes" id="UP000479000">
    <property type="component" value="Unassembled WGS sequence"/>
</dbReference>
<accession>A0A6H5FZZ4</accession>
<dbReference type="AlphaFoldDB" id="A0A6H5FZZ4"/>
<organism evidence="2 3">
    <name type="scientific">Nesidiocoris tenuis</name>
    <dbReference type="NCBI Taxonomy" id="355587"/>
    <lineage>
        <taxon>Eukaryota</taxon>
        <taxon>Metazoa</taxon>
        <taxon>Ecdysozoa</taxon>
        <taxon>Arthropoda</taxon>
        <taxon>Hexapoda</taxon>
        <taxon>Insecta</taxon>
        <taxon>Pterygota</taxon>
        <taxon>Neoptera</taxon>
        <taxon>Paraneoptera</taxon>
        <taxon>Hemiptera</taxon>
        <taxon>Heteroptera</taxon>
        <taxon>Panheteroptera</taxon>
        <taxon>Cimicomorpha</taxon>
        <taxon>Miridae</taxon>
        <taxon>Dicyphina</taxon>
        <taxon>Nesidiocoris</taxon>
    </lineage>
</organism>
<sequence length="56" mass="6052">MNRPITAKESIGNRIGPRSVGNHPIQIQKADGRDIRLPGSAQGWASLDIEAEDEQG</sequence>
<evidence type="ECO:0000256" key="1">
    <source>
        <dbReference type="SAM" id="MobiDB-lite"/>
    </source>
</evidence>
<feature type="non-terminal residue" evidence="2">
    <location>
        <position position="56"/>
    </location>
</feature>
<reference evidence="2 3" key="1">
    <citation type="submission" date="2020-02" db="EMBL/GenBank/DDBJ databases">
        <authorList>
            <person name="Ferguson B K."/>
        </authorList>
    </citation>
    <scope>NUCLEOTIDE SEQUENCE [LARGE SCALE GENOMIC DNA]</scope>
</reference>
<feature type="region of interest" description="Disordered" evidence="1">
    <location>
        <begin position="1"/>
        <end position="56"/>
    </location>
</feature>
<protein>
    <submittedName>
        <fullName evidence="2">Uncharacterized protein</fullName>
    </submittedName>
</protein>